<dbReference type="Proteomes" id="UP000326903">
    <property type="component" value="Unassembled WGS sequence"/>
</dbReference>
<dbReference type="InterPro" id="IPR049712">
    <property type="entry name" value="Poly_export"/>
</dbReference>
<dbReference type="RefSeq" id="WP_150416490.1">
    <property type="nucleotide sequence ID" value="NZ_VYQF01000008.1"/>
</dbReference>
<sequence length="269" mass="29997">MQNSKKTFSHRKKYIVLSTENSLSIPKGRLIEWLLSLLILFSVTSCSSTIKNRIYFNDLQKDTTLRNIVTENYDLKIQKNDLLGITVASLSPDVAYYNAPQNSEAGTNGFLVDEKGDINFVKLGTLHVEGLTRKQLKDTLETQLIPWLKDAVVSVGFLNRHVTMLGAVKSQIISLPGNMTILDAIASSGDIGAGGKIDNVLVIRDTAGTKEFKRLSLKDHSIFYSPYYYLQPNDIVYVEPVKIKTQLTIPQVISYITTGISLIILLSRL</sequence>
<keyword evidence="1" id="KW-0732">Signal</keyword>
<dbReference type="PANTHER" id="PTHR33619">
    <property type="entry name" value="POLYSACCHARIDE EXPORT PROTEIN GFCE-RELATED"/>
    <property type="match status" value="1"/>
</dbReference>
<dbReference type="GO" id="GO:0015159">
    <property type="term" value="F:polysaccharide transmembrane transporter activity"/>
    <property type="evidence" value="ECO:0007669"/>
    <property type="project" value="InterPro"/>
</dbReference>
<dbReference type="Pfam" id="PF02563">
    <property type="entry name" value="Poly_export"/>
    <property type="match status" value="1"/>
</dbReference>
<accession>A0A5J5IBP7</accession>
<reference evidence="3 4" key="1">
    <citation type="submission" date="2019-09" db="EMBL/GenBank/DDBJ databases">
        <title>Draft genome sequence of Ginsengibacter sp. BR5-29.</title>
        <authorList>
            <person name="Im W.-T."/>
        </authorList>
    </citation>
    <scope>NUCLEOTIDE SEQUENCE [LARGE SCALE GENOMIC DNA]</scope>
    <source>
        <strain evidence="3 4">BR5-29</strain>
    </source>
</reference>
<proteinExistence type="predicted"/>
<comment type="caution">
    <text evidence="3">The sequence shown here is derived from an EMBL/GenBank/DDBJ whole genome shotgun (WGS) entry which is preliminary data.</text>
</comment>
<dbReference type="EMBL" id="VYQF01000008">
    <property type="protein sequence ID" value="KAA9036367.1"/>
    <property type="molecule type" value="Genomic_DNA"/>
</dbReference>
<dbReference type="PANTHER" id="PTHR33619:SF3">
    <property type="entry name" value="POLYSACCHARIDE EXPORT PROTEIN GFCE-RELATED"/>
    <property type="match status" value="1"/>
</dbReference>
<dbReference type="AlphaFoldDB" id="A0A5J5IBP7"/>
<dbReference type="Gene3D" id="3.30.1950.10">
    <property type="entry name" value="wza like domain"/>
    <property type="match status" value="1"/>
</dbReference>
<feature type="domain" description="Polysaccharide export protein N-terminal" evidence="2">
    <location>
        <begin position="71"/>
        <end position="155"/>
    </location>
</feature>
<name>A0A5J5IBP7_9BACT</name>
<keyword evidence="4" id="KW-1185">Reference proteome</keyword>
<evidence type="ECO:0000256" key="1">
    <source>
        <dbReference type="ARBA" id="ARBA00022729"/>
    </source>
</evidence>
<organism evidence="3 4">
    <name type="scientific">Ginsengibacter hankyongi</name>
    <dbReference type="NCBI Taxonomy" id="2607284"/>
    <lineage>
        <taxon>Bacteria</taxon>
        <taxon>Pseudomonadati</taxon>
        <taxon>Bacteroidota</taxon>
        <taxon>Chitinophagia</taxon>
        <taxon>Chitinophagales</taxon>
        <taxon>Chitinophagaceae</taxon>
        <taxon>Ginsengibacter</taxon>
    </lineage>
</organism>
<gene>
    <name evidence="3" type="ORF">FW778_19250</name>
</gene>
<evidence type="ECO:0000313" key="4">
    <source>
        <dbReference type="Proteomes" id="UP000326903"/>
    </source>
</evidence>
<protein>
    <submittedName>
        <fullName evidence="3">Polysaccharide export protein</fullName>
    </submittedName>
</protein>
<evidence type="ECO:0000259" key="2">
    <source>
        <dbReference type="Pfam" id="PF02563"/>
    </source>
</evidence>
<evidence type="ECO:0000313" key="3">
    <source>
        <dbReference type="EMBL" id="KAA9036367.1"/>
    </source>
</evidence>
<dbReference type="InterPro" id="IPR003715">
    <property type="entry name" value="Poly_export_N"/>
</dbReference>